<dbReference type="RefSeq" id="WP_255132848.1">
    <property type="nucleotide sequence ID" value="NZ_JANDBC010000001.1"/>
</dbReference>
<comment type="caution">
    <text evidence="2">The sequence shown here is derived from an EMBL/GenBank/DDBJ whole genome shotgun (WGS) entry which is preliminary data.</text>
</comment>
<dbReference type="SMART" id="SM01235">
    <property type="entry name" value="Haem_bd"/>
    <property type="match status" value="1"/>
</dbReference>
<dbReference type="EMBL" id="JANDBC010000001">
    <property type="protein sequence ID" value="MCP9290613.1"/>
    <property type="molecule type" value="Genomic_DNA"/>
</dbReference>
<evidence type="ECO:0000259" key="1">
    <source>
        <dbReference type="SMART" id="SM01235"/>
    </source>
</evidence>
<dbReference type="AlphaFoldDB" id="A0A9X2L205"/>
<accession>A0A9X2L205</accession>
<reference evidence="2" key="1">
    <citation type="submission" date="2022-06" db="EMBL/GenBank/DDBJ databases">
        <title>Gracilimonas sp. CAU 1638 isolated from sea sediment.</title>
        <authorList>
            <person name="Kim W."/>
        </authorList>
    </citation>
    <scope>NUCLEOTIDE SEQUENCE</scope>
    <source>
        <strain evidence="2">CAU 1638</strain>
    </source>
</reference>
<evidence type="ECO:0000313" key="2">
    <source>
        <dbReference type="EMBL" id="MCP9290613.1"/>
    </source>
</evidence>
<dbReference type="Pfam" id="PF14376">
    <property type="entry name" value="Haem_bd"/>
    <property type="match status" value="1"/>
</dbReference>
<name>A0A9X2L205_9BACT</name>
<dbReference type="InterPro" id="IPR025992">
    <property type="entry name" value="Haem-bd"/>
</dbReference>
<evidence type="ECO:0000313" key="3">
    <source>
        <dbReference type="Proteomes" id="UP001139125"/>
    </source>
</evidence>
<proteinExistence type="predicted"/>
<gene>
    <name evidence="2" type="ORF">NM125_03330</name>
</gene>
<sequence>MESLTSKIIAGFILVFIILQFFGPDTSSPAADPSKDFIVNSQPPEQVTSILKSACYDCHSYQTNYPWYSNIEPVSWWLQDHIEHGRDEFNMSLWSDYSSNRADHKLEEAIELVEEEEMPLPSYTWVHGDARLTPEQRDLLTEWFSSLRTKISDNSEEN</sequence>
<feature type="domain" description="Haem-binding" evidence="1">
    <location>
        <begin position="13"/>
        <end position="148"/>
    </location>
</feature>
<organism evidence="2 3">
    <name type="scientific">Gracilimonas sediminicola</name>
    <dbReference type="NCBI Taxonomy" id="2952158"/>
    <lineage>
        <taxon>Bacteria</taxon>
        <taxon>Pseudomonadati</taxon>
        <taxon>Balneolota</taxon>
        <taxon>Balneolia</taxon>
        <taxon>Balneolales</taxon>
        <taxon>Balneolaceae</taxon>
        <taxon>Gracilimonas</taxon>
    </lineage>
</organism>
<dbReference type="Proteomes" id="UP001139125">
    <property type="component" value="Unassembled WGS sequence"/>
</dbReference>
<keyword evidence="3" id="KW-1185">Reference proteome</keyword>
<protein>
    <submittedName>
        <fullName evidence="2">Heme-binding domain-containing protein</fullName>
    </submittedName>
</protein>